<dbReference type="Gene3D" id="2.60.40.10">
    <property type="entry name" value="Immunoglobulins"/>
    <property type="match status" value="1"/>
</dbReference>
<evidence type="ECO:0000259" key="3">
    <source>
        <dbReference type="Pfam" id="PF17936"/>
    </source>
</evidence>
<gene>
    <name evidence="4" type="ORF">CI088_13205</name>
</gene>
<dbReference type="InterPro" id="IPR013783">
    <property type="entry name" value="Ig-like_fold"/>
</dbReference>
<dbReference type="AlphaFoldDB" id="A0A2W4BEI6"/>
<feature type="transmembrane region" description="Helical" evidence="2">
    <location>
        <begin position="303"/>
        <end position="322"/>
    </location>
</feature>
<evidence type="ECO:0000256" key="2">
    <source>
        <dbReference type="SAM" id="Phobius"/>
    </source>
</evidence>
<keyword evidence="2" id="KW-0472">Membrane</keyword>
<evidence type="ECO:0000256" key="1">
    <source>
        <dbReference type="SAM" id="MobiDB-lite"/>
    </source>
</evidence>
<keyword evidence="2" id="KW-1133">Transmembrane helix</keyword>
<dbReference type="Pfam" id="PF17936">
    <property type="entry name" value="Big_6"/>
    <property type="match status" value="1"/>
</dbReference>
<feature type="domain" description="Bacterial Ig" evidence="3">
    <location>
        <begin position="178"/>
        <end position="249"/>
    </location>
</feature>
<keyword evidence="2" id="KW-0812">Transmembrane</keyword>
<accession>A0A2W4BEI6</accession>
<protein>
    <recommendedName>
        <fullName evidence="3">Bacterial Ig domain-containing protein</fullName>
    </recommendedName>
</protein>
<comment type="caution">
    <text evidence="4">The sequence shown here is derived from an EMBL/GenBank/DDBJ whole genome shotgun (WGS) entry which is preliminary data.</text>
</comment>
<feature type="region of interest" description="Disordered" evidence="1">
    <location>
        <begin position="261"/>
        <end position="289"/>
    </location>
</feature>
<proteinExistence type="predicted"/>
<dbReference type="InterPro" id="IPR041498">
    <property type="entry name" value="Big_6"/>
</dbReference>
<evidence type="ECO:0000313" key="4">
    <source>
        <dbReference type="EMBL" id="PZL71412.1"/>
    </source>
</evidence>
<dbReference type="STRING" id="1077675.BCR22_12455"/>
<dbReference type="Proteomes" id="UP000249828">
    <property type="component" value="Unassembled WGS sequence"/>
</dbReference>
<organism evidence="4 5">
    <name type="scientific">Enterococcus plantarum</name>
    <dbReference type="NCBI Taxonomy" id="1077675"/>
    <lineage>
        <taxon>Bacteria</taxon>
        <taxon>Bacillati</taxon>
        <taxon>Bacillota</taxon>
        <taxon>Bacilli</taxon>
        <taxon>Lactobacillales</taxon>
        <taxon>Enterococcaceae</taxon>
        <taxon>Enterococcus</taxon>
    </lineage>
</organism>
<name>A0A2W4BEI6_9ENTE</name>
<feature type="region of interest" description="Disordered" evidence="1">
    <location>
        <begin position="200"/>
        <end position="221"/>
    </location>
</feature>
<sequence length="330" mass="36433">MFAKISKNKLLIFKTFFIFIGFISFFFGNAKEVLAESVTPNISYPAPSMGNKIHDYHYDIQISGFLYNVYNSKTEVAVFPDNTDASEFYSKKTLEIYYANTGKIETYSVPVRTDIVNENSNFGLPKESVPELVTFLSNKENAGIPVYFRLSKDNSNQAGYWNGPNTFEVPFDADEHKPVINQPTEGDQVVSGTGVPGDTIVITDGNGNELGTGTVDGDGKFEIPVNRPLEKGETITGTPETDGQKGTPGTTVVAEKPFDPEAHKPVINQPTEGNQVVSDAKNSNSNQGKERYALPKMGEKDNLFLYCVGLLLIIFILSIILYRKSDFEAK</sequence>
<dbReference type="EMBL" id="PIEU01000108">
    <property type="protein sequence ID" value="PZL71412.1"/>
    <property type="molecule type" value="Genomic_DNA"/>
</dbReference>
<reference evidence="4 5" key="1">
    <citation type="submission" date="2017-11" db="EMBL/GenBank/DDBJ databases">
        <title>Draft genome sequence of Enterococcus plantarum TRW2 strain isolated from lettuce.</title>
        <authorList>
            <person name="Kim E.B."/>
            <person name="Marco M.L."/>
            <person name="Williams T.R."/>
            <person name="You I.H."/>
        </authorList>
    </citation>
    <scope>NUCLEOTIDE SEQUENCE [LARGE SCALE GENOMIC DNA]</scope>
    <source>
        <strain evidence="4 5">TRW2</strain>
    </source>
</reference>
<keyword evidence="5" id="KW-1185">Reference proteome</keyword>
<feature type="compositionally biased region" description="Polar residues" evidence="1">
    <location>
        <begin position="268"/>
        <end position="287"/>
    </location>
</feature>
<evidence type="ECO:0000313" key="5">
    <source>
        <dbReference type="Proteomes" id="UP000249828"/>
    </source>
</evidence>